<accession>A0A419SZT2</accession>
<dbReference type="Proteomes" id="UP000284277">
    <property type="component" value="Unassembled WGS sequence"/>
</dbReference>
<reference evidence="2 3" key="1">
    <citation type="submission" date="2016-08" db="EMBL/GenBank/DDBJ databases">
        <title>A new outlook on sporulation: Clostridium algidixylanolyticum.</title>
        <authorList>
            <person name="Poppleton D.I."/>
            <person name="Gribaldo S."/>
        </authorList>
    </citation>
    <scope>NUCLEOTIDE SEQUENCE [LARGE SCALE GENOMIC DNA]</scope>
    <source>
        <strain evidence="2 3">SPL73</strain>
    </source>
</reference>
<dbReference type="EMBL" id="MCIA01000030">
    <property type="protein sequence ID" value="RKD30716.1"/>
    <property type="molecule type" value="Genomic_DNA"/>
</dbReference>
<evidence type="ECO:0000256" key="1">
    <source>
        <dbReference type="SAM" id="Phobius"/>
    </source>
</evidence>
<evidence type="ECO:0000313" key="2">
    <source>
        <dbReference type="EMBL" id="RKD30716.1"/>
    </source>
</evidence>
<keyword evidence="1" id="KW-0812">Transmembrane</keyword>
<dbReference type="AlphaFoldDB" id="A0A419SZT2"/>
<sequence>MSSKTKIVVLRMKEIIYTAIFVGLGILLITLFLVMFRPKRDSVPTSGDAVHYVPGVYASAITLNNQNINVQVTVDSGKITSVNLVSLSEAVTTMYPLMQPAMENLSEQIVKNQSTKNISYPTESRYTSGVLLKAVDQALLNATKEE</sequence>
<name>A0A419SZT2_9FIRM</name>
<gene>
    <name evidence="2" type="ORF">BET01_05195</name>
</gene>
<feature type="transmembrane region" description="Helical" evidence="1">
    <location>
        <begin position="15"/>
        <end position="36"/>
    </location>
</feature>
<keyword evidence="3" id="KW-1185">Reference proteome</keyword>
<comment type="caution">
    <text evidence="2">The sequence shown here is derived from an EMBL/GenBank/DDBJ whole genome shotgun (WGS) entry which is preliminary data.</text>
</comment>
<keyword evidence="1" id="KW-1133">Transmembrane helix</keyword>
<organism evidence="2 3">
    <name type="scientific">Lacrimispora algidixylanolytica</name>
    <dbReference type="NCBI Taxonomy" id="94868"/>
    <lineage>
        <taxon>Bacteria</taxon>
        <taxon>Bacillati</taxon>
        <taxon>Bacillota</taxon>
        <taxon>Clostridia</taxon>
        <taxon>Lachnospirales</taxon>
        <taxon>Lachnospiraceae</taxon>
        <taxon>Lacrimispora</taxon>
    </lineage>
</organism>
<evidence type="ECO:0008006" key="4">
    <source>
        <dbReference type="Google" id="ProtNLM"/>
    </source>
</evidence>
<dbReference type="RefSeq" id="WP_120197504.1">
    <property type="nucleotide sequence ID" value="NZ_MCIA01000030.1"/>
</dbReference>
<protein>
    <recommendedName>
        <fullName evidence="4">FMN-binding domain-containing protein</fullName>
    </recommendedName>
</protein>
<keyword evidence="1" id="KW-0472">Membrane</keyword>
<dbReference type="Gene3D" id="3.90.1010.20">
    <property type="match status" value="1"/>
</dbReference>
<evidence type="ECO:0000313" key="3">
    <source>
        <dbReference type="Proteomes" id="UP000284277"/>
    </source>
</evidence>
<dbReference type="OrthoDB" id="9790495at2"/>
<proteinExistence type="predicted"/>